<dbReference type="Proteomes" id="UP000812031">
    <property type="component" value="Unassembled WGS sequence"/>
</dbReference>
<keyword evidence="4" id="KW-0808">Transferase</keyword>
<dbReference type="PANTHER" id="PTHR45947">
    <property type="entry name" value="SULFOQUINOVOSYL TRANSFERASE SQD2"/>
    <property type="match status" value="1"/>
</dbReference>
<reference evidence="4 5" key="1">
    <citation type="submission" date="2021-07" db="EMBL/GenBank/DDBJ databases">
        <title>Flavobacterium sp. nov. isolated from sediment on the Taihu Lake.</title>
        <authorList>
            <person name="Qu J.-H."/>
        </authorList>
    </citation>
    <scope>NUCLEOTIDE SEQUENCE [LARGE SCALE GENOMIC DNA]</scope>
    <source>
        <strain evidence="4 5">NAS39</strain>
    </source>
</reference>
<dbReference type="GO" id="GO:0016757">
    <property type="term" value="F:glycosyltransferase activity"/>
    <property type="evidence" value="ECO:0007669"/>
    <property type="project" value="UniProtKB-KW"/>
</dbReference>
<dbReference type="EMBL" id="JAHWYN010000005">
    <property type="protein sequence ID" value="MBW4360368.1"/>
    <property type="molecule type" value="Genomic_DNA"/>
</dbReference>
<comment type="caution">
    <text evidence="4">The sequence shown here is derived from an EMBL/GenBank/DDBJ whole genome shotgun (WGS) entry which is preliminary data.</text>
</comment>
<evidence type="ECO:0000313" key="4">
    <source>
        <dbReference type="EMBL" id="MBW4360368.1"/>
    </source>
</evidence>
<dbReference type="InterPro" id="IPR028098">
    <property type="entry name" value="Glyco_trans_4-like_N"/>
</dbReference>
<evidence type="ECO:0000313" key="5">
    <source>
        <dbReference type="Proteomes" id="UP000812031"/>
    </source>
</evidence>
<keyword evidence="5" id="KW-1185">Reference proteome</keyword>
<dbReference type="Pfam" id="PF13439">
    <property type="entry name" value="Glyco_transf_4"/>
    <property type="match status" value="1"/>
</dbReference>
<keyword evidence="1" id="KW-0812">Transmembrane</keyword>
<organism evidence="4 5">
    <name type="scientific">Flavobacterium taihuense</name>
    <dbReference type="NCBI Taxonomy" id="2857508"/>
    <lineage>
        <taxon>Bacteria</taxon>
        <taxon>Pseudomonadati</taxon>
        <taxon>Bacteroidota</taxon>
        <taxon>Flavobacteriia</taxon>
        <taxon>Flavobacteriales</taxon>
        <taxon>Flavobacteriaceae</taxon>
        <taxon>Flavobacterium</taxon>
    </lineage>
</organism>
<accession>A0ABS6XUK8</accession>
<feature type="transmembrane region" description="Helical" evidence="1">
    <location>
        <begin position="76"/>
        <end position="93"/>
    </location>
</feature>
<keyword evidence="4" id="KW-0328">Glycosyltransferase</keyword>
<dbReference type="Pfam" id="PF00534">
    <property type="entry name" value="Glycos_transf_1"/>
    <property type="match status" value="1"/>
</dbReference>
<evidence type="ECO:0000256" key="1">
    <source>
        <dbReference type="SAM" id="Phobius"/>
    </source>
</evidence>
<feature type="domain" description="Glycosyltransferase subfamily 4-like N-terminal" evidence="3">
    <location>
        <begin position="102"/>
        <end position="211"/>
    </location>
</feature>
<evidence type="ECO:0000259" key="3">
    <source>
        <dbReference type="Pfam" id="PF13439"/>
    </source>
</evidence>
<keyword evidence="1" id="KW-0472">Membrane</keyword>
<dbReference type="EC" id="2.4.-.-" evidence="4"/>
<dbReference type="PANTHER" id="PTHR45947:SF14">
    <property type="entry name" value="SLL1723 PROTEIN"/>
    <property type="match status" value="1"/>
</dbReference>
<keyword evidence="1" id="KW-1133">Transmembrane helix</keyword>
<dbReference type="InterPro" id="IPR050194">
    <property type="entry name" value="Glycosyltransferase_grp1"/>
</dbReference>
<name>A0ABS6XUK8_9FLAO</name>
<dbReference type="RefSeq" id="WP_219316852.1">
    <property type="nucleotide sequence ID" value="NZ_JAHWYN010000005.1"/>
</dbReference>
<proteinExistence type="predicted"/>
<evidence type="ECO:0000259" key="2">
    <source>
        <dbReference type="Pfam" id="PF00534"/>
    </source>
</evidence>
<feature type="domain" description="Glycosyl transferase family 1" evidence="2">
    <location>
        <begin position="220"/>
        <end position="386"/>
    </location>
</feature>
<gene>
    <name evidence="4" type="ORF">KZH69_07705</name>
</gene>
<dbReference type="InterPro" id="IPR001296">
    <property type="entry name" value="Glyco_trans_1"/>
</dbReference>
<protein>
    <submittedName>
        <fullName evidence="4">Glycosyltransferase</fullName>
        <ecNumber evidence="4">2.4.-.-</ecNumber>
    </submittedName>
</protein>
<sequence>MSPKSIIFQTSSFPIASETFIVSNIIASIEKGYDVVIMTKTKNKIGDSSQAELLCKYKLLEKTVVLKQPTKKYKRLLFGFFCMLHPIILFYFIKHCWQNGTWKFNLLYKLHHYLPYRKADVFHVHFAVAADELPVLKQMGFLKSKLLVTFHGYDAFFRDNFEQELLKNRYSLLFQFADRITVNTPFLLNKVLALGCLLSKLAIVPVGVNLEFFSPKNYPKQIISGQELQLVSVGRVVDLKGHEYGIRAVKLLVHSGYSVFYTIIGEGVLLEKLKLLVKNLQLESYVAFFGKGSQEEIREVYENSHIFLMTSIMDATGREEAQGIVTAEAQSMGLPIVGFESGGVPFTISERTGILVAQKDIVSLANNIEKLIKNNKKYVQMSNDARIWVTENFDISNMINSYYSGII</sequence>